<dbReference type="Proteomes" id="UP001595997">
    <property type="component" value="Unassembled WGS sequence"/>
</dbReference>
<accession>A0ABV9A5I4</accession>
<evidence type="ECO:0000313" key="2">
    <source>
        <dbReference type="Proteomes" id="UP001595997"/>
    </source>
</evidence>
<sequence length="54" mass="5827">MGIWHETYAVPAGRYEAVYVNMPPYGLGSARGTEPVGRRVERAAERMSSGGVEG</sequence>
<name>A0ABV9A5I4_9ACTN</name>
<organism evidence="1 2">
    <name type="scientific">Streptomyces ovatisporus</name>
    <dbReference type="NCBI Taxonomy" id="1128682"/>
    <lineage>
        <taxon>Bacteria</taxon>
        <taxon>Bacillati</taxon>
        <taxon>Actinomycetota</taxon>
        <taxon>Actinomycetes</taxon>
        <taxon>Kitasatosporales</taxon>
        <taxon>Streptomycetaceae</taxon>
        <taxon>Streptomyces</taxon>
    </lineage>
</organism>
<reference evidence="2" key="1">
    <citation type="journal article" date="2019" name="Int. J. Syst. Evol. Microbiol.">
        <title>The Global Catalogue of Microorganisms (GCM) 10K type strain sequencing project: providing services to taxonomists for standard genome sequencing and annotation.</title>
        <authorList>
            <consortium name="The Broad Institute Genomics Platform"/>
            <consortium name="The Broad Institute Genome Sequencing Center for Infectious Disease"/>
            <person name="Wu L."/>
            <person name="Ma J."/>
        </authorList>
    </citation>
    <scope>NUCLEOTIDE SEQUENCE [LARGE SCALE GENOMIC DNA]</scope>
    <source>
        <strain evidence="2">CGMCC 4.7357</strain>
    </source>
</reference>
<keyword evidence="2" id="KW-1185">Reference proteome</keyword>
<proteinExistence type="predicted"/>
<dbReference type="RefSeq" id="WP_386444048.1">
    <property type="nucleotide sequence ID" value="NZ_JBHSFH010000004.1"/>
</dbReference>
<dbReference type="EMBL" id="JBHSFH010000004">
    <property type="protein sequence ID" value="MFC4493955.1"/>
    <property type="molecule type" value="Genomic_DNA"/>
</dbReference>
<comment type="caution">
    <text evidence="1">The sequence shown here is derived from an EMBL/GenBank/DDBJ whole genome shotgun (WGS) entry which is preliminary data.</text>
</comment>
<evidence type="ECO:0000313" key="1">
    <source>
        <dbReference type="EMBL" id="MFC4493955.1"/>
    </source>
</evidence>
<gene>
    <name evidence="1" type="ORF">ACFPA8_07395</name>
</gene>
<keyword evidence="1" id="KW-0503">Monooxygenase</keyword>
<dbReference type="Pfam" id="PF13826">
    <property type="entry name" value="Monooxy_af470-like"/>
    <property type="match status" value="1"/>
</dbReference>
<dbReference type="InterPro" id="IPR025444">
    <property type="entry name" value="Monooxy_af470"/>
</dbReference>
<keyword evidence="1" id="KW-0560">Oxidoreductase</keyword>
<dbReference type="GO" id="GO:0004497">
    <property type="term" value="F:monooxygenase activity"/>
    <property type="evidence" value="ECO:0007669"/>
    <property type="project" value="UniProtKB-KW"/>
</dbReference>
<protein>
    <submittedName>
        <fullName evidence="1">Monooxygenase family protein</fullName>
    </submittedName>
</protein>